<sequence length="95" mass="10635">MRDSAREIEMETARTAPRAEKKEKLINLELLFRGILNKNTASGNKQKRSGAILLYPGKSIPPQAAHPARNKKIRPCRCPKFSSQCSSSHIRDGFS</sequence>
<gene>
    <name evidence="1" type="ORF">DMI76_02740</name>
</gene>
<evidence type="ECO:0000313" key="2">
    <source>
        <dbReference type="Proteomes" id="UP000642553"/>
    </source>
</evidence>
<dbReference type="EMBL" id="CP029701">
    <property type="protein sequence ID" value="QHV62351.1"/>
    <property type="molecule type" value="Genomic_DNA"/>
</dbReference>
<name>A0AAE6W022_9BACT</name>
<dbReference type="Proteomes" id="UP000642553">
    <property type="component" value="Chromosome"/>
</dbReference>
<organism evidence="1 2">
    <name type="scientific">Akkermansia massiliensis</name>
    <dbReference type="NCBI Taxonomy" id="2927224"/>
    <lineage>
        <taxon>Bacteria</taxon>
        <taxon>Pseudomonadati</taxon>
        <taxon>Verrucomicrobiota</taxon>
        <taxon>Verrucomicrobiia</taxon>
        <taxon>Verrucomicrobiales</taxon>
        <taxon>Akkermansiaceae</taxon>
        <taxon>Akkermansia</taxon>
    </lineage>
</organism>
<proteinExistence type="predicted"/>
<reference evidence="1" key="1">
    <citation type="submission" date="2018-05" db="EMBL/GenBank/DDBJ databases">
        <title>Complete genome sequnece of Akkermansia muciniphila EB-AMDK-40.</title>
        <authorList>
            <person name="Nam Y.-D."/>
            <person name="Chung W.-H."/>
            <person name="Park Y.S."/>
            <person name="Kang J."/>
        </authorList>
    </citation>
    <scope>NUCLEOTIDE SEQUENCE</scope>
    <source>
        <strain evidence="1">EB-AMDK-40</strain>
    </source>
</reference>
<protein>
    <submittedName>
        <fullName evidence="1">Uncharacterized protein</fullName>
    </submittedName>
</protein>
<accession>A0AAE6W022</accession>
<dbReference type="AlphaFoldDB" id="A0AAE6W022"/>
<evidence type="ECO:0000313" key="1">
    <source>
        <dbReference type="EMBL" id="QHV62351.1"/>
    </source>
</evidence>